<dbReference type="CDD" id="cd07477">
    <property type="entry name" value="Peptidases_S8_Subtilisin_subset"/>
    <property type="match status" value="1"/>
</dbReference>
<evidence type="ECO:0000313" key="10">
    <source>
        <dbReference type="Proteomes" id="UP000177982"/>
    </source>
</evidence>
<keyword evidence="5 6" id="KW-0720">Serine protease</keyword>
<comment type="caution">
    <text evidence="9">The sequence shown here is derived from an EMBL/GenBank/DDBJ whole genome shotgun (WGS) entry which is preliminary data.</text>
</comment>
<name>A0A1G2L6F5_9BACT</name>
<dbReference type="InterPro" id="IPR036852">
    <property type="entry name" value="Peptidase_S8/S53_dom_sf"/>
</dbReference>
<dbReference type="PANTHER" id="PTHR43806:SF11">
    <property type="entry name" value="CEREVISIN-RELATED"/>
    <property type="match status" value="1"/>
</dbReference>
<feature type="active site" description="Charge relay system" evidence="6">
    <location>
        <position position="228"/>
    </location>
</feature>
<dbReference type="AlphaFoldDB" id="A0A1G2L6F5"/>
<dbReference type="InterPro" id="IPR034202">
    <property type="entry name" value="Subtilisin_Carlsberg-like"/>
</dbReference>
<dbReference type="Proteomes" id="UP000177982">
    <property type="component" value="Unassembled WGS sequence"/>
</dbReference>
<dbReference type="GO" id="GO:0006508">
    <property type="term" value="P:proteolysis"/>
    <property type="evidence" value="ECO:0007669"/>
    <property type="project" value="UniProtKB-KW"/>
</dbReference>
<dbReference type="InterPro" id="IPR015500">
    <property type="entry name" value="Peptidase_S8_subtilisin-rel"/>
</dbReference>
<dbReference type="Gene3D" id="3.30.70.80">
    <property type="entry name" value="Peptidase S8 propeptide/proteinase inhibitor I9"/>
    <property type="match status" value="1"/>
</dbReference>
<sequence length="459" mass="47733">MLFQGKNIFYSREKFKRSFGNAMKKNFLFGIVVFTLFAAVFAFLGTTIMQTNAAGNPRRVIVTFDTPVNEAAYQSLVEKGGRVVKELPLTNGVVVLLPTEAAVSDIGALSGVKRVESDIRIFALKPPSGCTPWPDCKNGGGTEPPPPPQTLEWGVDRIDSEIAWAASSSSPSSRGTGIRIAVIDTGIDKDHADLTANLKGGINFVSKGGSPWNPKPTDPSAWDDDNGHGTHVAGIISARDNSIGVVGVAPEADLYAVKVLDRNGSGYLSDVVEGIDWAVTNDMQVINMSLGTASDMQTMHDAVDAAYAAGVVVVAAAGNSGDGDGSTNNVTYPAKYESVIAVAATASDDAVPYWSSDGGEVELAAPGVDIRSTWNDGGYNTISGTSMASPHVAGVAALVLATPILAAYDANGDGGWDPTEVRAVLAAASDDLGVLGRDVFYGYGLVDAEESVTGNQANP</sequence>
<dbReference type="SUPFAM" id="SSF52743">
    <property type="entry name" value="Subtilisin-like"/>
    <property type="match status" value="1"/>
</dbReference>
<evidence type="ECO:0000256" key="5">
    <source>
        <dbReference type="ARBA" id="ARBA00022825"/>
    </source>
</evidence>
<keyword evidence="2 6" id="KW-0645">Protease</keyword>
<dbReference type="Gene3D" id="3.40.50.200">
    <property type="entry name" value="Peptidase S8/S53 domain"/>
    <property type="match status" value="1"/>
</dbReference>
<feature type="active site" description="Charge relay system" evidence="6">
    <location>
        <position position="386"/>
    </location>
</feature>
<dbReference type="PROSITE" id="PS00137">
    <property type="entry name" value="SUBTILASE_HIS"/>
    <property type="match status" value="1"/>
</dbReference>
<dbReference type="EMBL" id="MHQO01000013">
    <property type="protein sequence ID" value="OHA07247.1"/>
    <property type="molecule type" value="Genomic_DNA"/>
</dbReference>
<feature type="domain" description="Peptidase S8/S53" evidence="8">
    <location>
        <begin position="175"/>
        <end position="444"/>
    </location>
</feature>
<dbReference type="InterPro" id="IPR023828">
    <property type="entry name" value="Peptidase_S8_Ser-AS"/>
</dbReference>
<evidence type="ECO:0000256" key="1">
    <source>
        <dbReference type="ARBA" id="ARBA00011073"/>
    </source>
</evidence>
<evidence type="ECO:0000256" key="4">
    <source>
        <dbReference type="ARBA" id="ARBA00022801"/>
    </source>
</evidence>
<keyword evidence="3" id="KW-0479">Metal-binding</keyword>
<keyword evidence="4 6" id="KW-0378">Hydrolase</keyword>
<evidence type="ECO:0000256" key="2">
    <source>
        <dbReference type="ARBA" id="ARBA00022670"/>
    </source>
</evidence>
<dbReference type="PROSITE" id="PS00136">
    <property type="entry name" value="SUBTILASE_ASP"/>
    <property type="match status" value="1"/>
</dbReference>
<dbReference type="InterPro" id="IPR037045">
    <property type="entry name" value="S8pro/Inhibitor_I9_sf"/>
</dbReference>
<dbReference type="GO" id="GO:0046872">
    <property type="term" value="F:metal ion binding"/>
    <property type="evidence" value="ECO:0007669"/>
    <property type="project" value="UniProtKB-KW"/>
</dbReference>
<dbReference type="InterPro" id="IPR050131">
    <property type="entry name" value="Peptidase_S8_subtilisin-like"/>
</dbReference>
<comment type="similarity">
    <text evidence="1 6 7">Belongs to the peptidase S8 family.</text>
</comment>
<evidence type="ECO:0000256" key="3">
    <source>
        <dbReference type="ARBA" id="ARBA00022723"/>
    </source>
</evidence>
<dbReference type="InterPro" id="IPR023827">
    <property type="entry name" value="Peptidase_S8_Asp-AS"/>
</dbReference>
<dbReference type="InterPro" id="IPR000209">
    <property type="entry name" value="Peptidase_S8/S53_dom"/>
</dbReference>
<dbReference type="PROSITE" id="PS00138">
    <property type="entry name" value="SUBTILASE_SER"/>
    <property type="match status" value="1"/>
</dbReference>
<proteinExistence type="inferred from homology"/>
<dbReference type="PANTHER" id="PTHR43806">
    <property type="entry name" value="PEPTIDASE S8"/>
    <property type="match status" value="1"/>
</dbReference>
<dbReference type="GO" id="GO:0004252">
    <property type="term" value="F:serine-type endopeptidase activity"/>
    <property type="evidence" value="ECO:0007669"/>
    <property type="project" value="UniProtKB-UniRule"/>
</dbReference>
<protein>
    <recommendedName>
        <fullName evidence="8">Peptidase S8/S53 domain-containing protein</fullName>
    </recommendedName>
</protein>
<dbReference type="InterPro" id="IPR022398">
    <property type="entry name" value="Peptidase_S8_His-AS"/>
</dbReference>
<dbReference type="PRINTS" id="PR00723">
    <property type="entry name" value="SUBTILISIN"/>
</dbReference>
<evidence type="ECO:0000259" key="8">
    <source>
        <dbReference type="Pfam" id="PF00082"/>
    </source>
</evidence>
<evidence type="ECO:0000256" key="6">
    <source>
        <dbReference type="PROSITE-ProRule" id="PRU01240"/>
    </source>
</evidence>
<evidence type="ECO:0000313" key="9">
    <source>
        <dbReference type="EMBL" id="OHA07247.1"/>
    </source>
</evidence>
<accession>A0A1G2L6F5</accession>
<gene>
    <name evidence="9" type="ORF">A2934_03030</name>
</gene>
<reference evidence="9 10" key="1">
    <citation type="journal article" date="2016" name="Nat. Commun.">
        <title>Thousands of microbial genomes shed light on interconnected biogeochemical processes in an aquifer system.</title>
        <authorList>
            <person name="Anantharaman K."/>
            <person name="Brown C.T."/>
            <person name="Hug L.A."/>
            <person name="Sharon I."/>
            <person name="Castelle C.J."/>
            <person name="Probst A.J."/>
            <person name="Thomas B.C."/>
            <person name="Singh A."/>
            <person name="Wilkins M.J."/>
            <person name="Karaoz U."/>
            <person name="Brodie E.L."/>
            <person name="Williams K.H."/>
            <person name="Hubbard S.S."/>
            <person name="Banfield J.F."/>
        </authorList>
    </citation>
    <scope>NUCLEOTIDE SEQUENCE [LARGE SCALE GENOMIC DNA]</scope>
</reference>
<evidence type="ECO:0000256" key="7">
    <source>
        <dbReference type="RuleBase" id="RU003355"/>
    </source>
</evidence>
<dbReference type="Pfam" id="PF00082">
    <property type="entry name" value="Peptidase_S8"/>
    <property type="match status" value="1"/>
</dbReference>
<organism evidence="9 10">
    <name type="scientific">Candidatus Sungbacteria bacterium RIFCSPLOWO2_01_FULL_47_10</name>
    <dbReference type="NCBI Taxonomy" id="1802276"/>
    <lineage>
        <taxon>Bacteria</taxon>
        <taxon>Candidatus Sungiibacteriota</taxon>
    </lineage>
</organism>
<feature type="active site" description="Charge relay system" evidence="6">
    <location>
        <position position="184"/>
    </location>
</feature>
<dbReference type="PROSITE" id="PS51892">
    <property type="entry name" value="SUBTILASE"/>
    <property type="match status" value="1"/>
</dbReference>